<feature type="compositionally biased region" description="Low complexity" evidence="1">
    <location>
        <begin position="90"/>
        <end position="100"/>
    </location>
</feature>
<sequence>MGPSRQASGDALAGKAVAKRALPFIEESLGRADARTHSQPLPASRKGHDIASGDDAGLWAQVAASVTPLRPVVSKAVEVEQPVSAPPKPALRAPAPLSAALPPPSPAKQPRANTLDASWDRRLSRGLVAPETSIDLHGHSLASAYDRLDRGLDQAIRRGDRVLLLVTGKPPRPESERPHARGAIRAAVGDWLASSRHADQIAAVRGAHPRHGGAGALYIVLRRARGAEAGS</sequence>
<dbReference type="PANTHER" id="PTHR35562">
    <property type="entry name" value="DNA ENDONUCLEASE SMRA-RELATED"/>
    <property type="match status" value="1"/>
</dbReference>
<dbReference type="Proteomes" id="UP000527143">
    <property type="component" value="Unassembled WGS sequence"/>
</dbReference>
<keyword evidence="3" id="KW-0255">Endonuclease</keyword>
<dbReference type="PROSITE" id="PS50828">
    <property type="entry name" value="SMR"/>
    <property type="match status" value="1"/>
</dbReference>
<gene>
    <name evidence="3" type="ORF">FHT02_001719</name>
</gene>
<dbReference type="SUPFAM" id="SSF160443">
    <property type="entry name" value="SMR domain-like"/>
    <property type="match status" value="1"/>
</dbReference>
<name>A0A840YI25_9SPHN</name>
<feature type="region of interest" description="Disordered" evidence="1">
    <location>
        <begin position="29"/>
        <end position="49"/>
    </location>
</feature>
<evidence type="ECO:0000259" key="2">
    <source>
        <dbReference type="PROSITE" id="PS50828"/>
    </source>
</evidence>
<protein>
    <submittedName>
        <fullName evidence="3">DNA-nicking Smr family endonuclease</fullName>
    </submittedName>
</protein>
<evidence type="ECO:0000256" key="1">
    <source>
        <dbReference type="SAM" id="MobiDB-lite"/>
    </source>
</evidence>
<dbReference type="InterPro" id="IPR002625">
    <property type="entry name" value="Smr_dom"/>
</dbReference>
<dbReference type="EMBL" id="JACIJF010000004">
    <property type="protein sequence ID" value="MBB5710488.1"/>
    <property type="molecule type" value="Genomic_DNA"/>
</dbReference>
<dbReference type="InterPro" id="IPR036063">
    <property type="entry name" value="Smr_dom_sf"/>
</dbReference>
<comment type="caution">
    <text evidence="3">The sequence shown here is derived from an EMBL/GenBank/DDBJ whole genome shotgun (WGS) entry which is preliminary data.</text>
</comment>
<dbReference type="GO" id="GO:0004519">
    <property type="term" value="F:endonuclease activity"/>
    <property type="evidence" value="ECO:0007669"/>
    <property type="project" value="UniProtKB-KW"/>
</dbReference>
<dbReference type="AlphaFoldDB" id="A0A840YI25"/>
<evidence type="ECO:0000313" key="4">
    <source>
        <dbReference type="Proteomes" id="UP000527143"/>
    </source>
</evidence>
<feature type="domain" description="Smr" evidence="2">
    <location>
        <begin position="134"/>
        <end position="222"/>
    </location>
</feature>
<keyword evidence="4" id="KW-1185">Reference proteome</keyword>
<proteinExistence type="predicted"/>
<dbReference type="Gene3D" id="3.30.1370.110">
    <property type="match status" value="1"/>
</dbReference>
<dbReference type="PANTHER" id="PTHR35562:SF2">
    <property type="entry name" value="DNA ENDONUCLEASE SMRA-RELATED"/>
    <property type="match status" value="1"/>
</dbReference>
<reference evidence="3 4" key="1">
    <citation type="submission" date="2020-08" db="EMBL/GenBank/DDBJ databases">
        <title>Genomic Encyclopedia of Type Strains, Phase IV (KMG-IV): sequencing the most valuable type-strain genomes for metagenomic binning, comparative biology and taxonomic classification.</title>
        <authorList>
            <person name="Goeker M."/>
        </authorList>
    </citation>
    <scope>NUCLEOTIDE SEQUENCE [LARGE SCALE GENOMIC DNA]</scope>
    <source>
        <strain evidence="3 4">DSM 26736</strain>
    </source>
</reference>
<accession>A0A840YI25</accession>
<evidence type="ECO:0000313" key="3">
    <source>
        <dbReference type="EMBL" id="MBB5710488.1"/>
    </source>
</evidence>
<organism evidence="3 4">
    <name type="scientific">Sphingomonas xinjiangensis</name>
    <dbReference type="NCBI Taxonomy" id="643568"/>
    <lineage>
        <taxon>Bacteria</taxon>
        <taxon>Pseudomonadati</taxon>
        <taxon>Pseudomonadota</taxon>
        <taxon>Alphaproteobacteria</taxon>
        <taxon>Sphingomonadales</taxon>
        <taxon>Sphingomonadaceae</taxon>
        <taxon>Sphingomonas</taxon>
    </lineage>
</organism>
<feature type="region of interest" description="Disordered" evidence="1">
    <location>
        <begin position="79"/>
        <end position="117"/>
    </location>
</feature>
<dbReference type="Pfam" id="PF01713">
    <property type="entry name" value="Smr"/>
    <property type="match status" value="1"/>
</dbReference>
<keyword evidence="3" id="KW-0540">Nuclease</keyword>
<keyword evidence="3" id="KW-0378">Hydrolase</keyword>